<organism evidence="2 3">
    <name type="scientific">Ancylobacter crimeensis</name>
    <dbReference type="NCBI Taxonomy" id="2579147"/>
    <lineage>
        <taxon>Bacteria</taxon>
        <taxon>Pseudomonadati</taxon>
        <taxon>Pseudomonadota</taxon>
        <taxon>Alphaproteobacteria</taxon>
        <taxon>Hyphomicrobiales</taxon>
        <taxon>Xanthobacteraceae</taxon>
        <taxon>Ancylobacter</taxon>
    </lineage>
</organism>
<evidence type="ECO:0000256" key="1">
    <source>
        <dbReference type="SAM" id="SignalP"/>
    </source>
</evidence>
<feature type="chain" id="PRO_5046195229" evidence="1">
    <location>
        <begin position="22"/>
        <end position="129"/>
    </location>
</feature>
<sequence length="129" mass="14405">MRAHALLLILPLLLVGTPLGAQQQVEGAAPPYDADMQHLAEVLGALHYLRPLCGAKEQTRWRDEMRALIEAETPAEPRRGQFVASFNRGYDSYSQVYRSCTPSARLAASRYLQEGMKLSREIATRYGSN</sequence>
<protein>
    <submittedName>
        <fullName evidence="2">TIGR02301 family protein</fullName>
    </submittedName>
</protein>
<reference evidence="2 3" key="1">
    <citation type="submission" date="2022-04" db="EMBL/GenBank/DDBJ databases">
        <authorList>
            <person name="Grouzdev D.S."/>
            <person name="Pantiukh K.S."/>
            <person name="Krutkina M.S."/>
        </authorList>
    </citation>
    <scope>NUCLEOTIDE SEQUENCE [LARGE SCALE GENOMIC DNA]</scope>
    <source>
        <strain evidence="2 3">6x-1</strain>
    </source>
</reference>
<dbReference type="Proteomes" id="UP001203284">
    <property type="component" value="Unassembled WGS sequence"/>
</dbReference>
<name>A0ABT0DAD3_9HYPH</name>
<dbReference type="Pfam" id="PF09539">
    <property type="entry name" value="DUF2385"/>
    <property type="match status" value="1"/>
</dbReference>
<proteinExistence type="predicted"/>
<keyword evidence="1" id="KW-0732">Signal</keyword>
<dbReference type="NCBIfam" id="TIGR02301">
    <property type="entry name" value="TIGR02301 family protein"/>
    <property type="match status" value="1"/>
</dbReference>
<feature type="signal peptide" evidence="1">
    <location>
        <begin position="1"/>
        <end position="21"/>
    </location>
</feature>
<keyword evidence="3" id="KW-1185">Reference proteome</keyword>
<dbReference type="RefSeq" id="WP_247028426.1">
    <property type="nucleotide sequence ID" value="NZ_JALKCH010000005.1"/>
</dbReference>
<dbReference type="EMBL" id="JALKCH010000005">
    <property type="protein sequence ID" value="MCK0196915.1"/>
    <property type="molecule type" value="Genomic_DNA"/>
</dbReference>
<evidence type="ECO:0000313" key="3">
    <source>
        <dbReference type="Proteomes" id="UP001203284"/>
    </source>
</evidence>
<evidence type="ECO:0000313" key="2">
    <source>
        <dbReference type="EMBL" id="MCK0196915.1"/>
    </source>
</evidence>
<comment type="caution">
    <text evidence="2">The sequence shown here is derived from an EMBL/GenBank/DDBJ whole genome shotgun (WGS) entry which is preliminary data.</text>
</comment>
<dbReference type="InterPro" id="IPR012645">
    <property type="entry name" value="CHP02301"/>
</dbReference>
<gene>
    <name evidence="2" type="ORF">MWN34_08315</name>
</gene>
<accession>A0ABT0DAD3</accession>